<dbReference type="EnsemblPlants" id="LPERR07G08900.1">
    <property type="protein sequence ID" value="LPERR07G08900.1"/>
    <property type="gene ID" value="LPERR07G08900"/>
</dbReference>
<reference evidence="1 2" key="1">
    <citation type="submission" date="2012-08" db="EMBL/GenBank/DDBJ databases">
        <title>Oryza genome evolution.</title>
        <authorList>
            <person name="Wing R.A."/>
        </authorList>
    </citation>
    <scope>NUCLEOTIDE SEQUENCE</scope>
</reference>
<keyword evidence="2" id="KW-1185">Reference proteome</keyword>
<dbReference type="Proteomes" id="UP000032180">
    <property type="component" value="Chromosome 7"/>
</dbReference>
<proteinExistence type="predicted"/>
<dbReference type="HOGENOM" id="CLU_161620_0_0_1"/>
<sequence length="98" mass="10895">MKTKHNEEFLKMKTELDEARKVNAVFCQAAEPILDNLHAATAEINTSSFETLDLTPITSRYADGTTTEKALELLDEVDGMAQTMAKDALYPEEKNDDG</sequence>
<organism evidence="1 2">
    <name type="scientific">Leersia perrieri</name>
    <dbReference type="NCBI Taxonomy" id="77586"/>
    <lineage>
        <taxon>Eukaryota</taxon>
        <taxon>Viridiplantae</taxon>
        <taxon>Streptophyta</taxon>
        <taxon>Embryophyta</taxon>
        <taxon>Tracheophyta</taxon>
        <taxon>Spermatophyta</taxon>
        <taxon>Magnoliopsida</taxon>
        <taxon>Liliopsida</taxon>
        <taxon>Poales</taxon>
        <taxon>Poaceae</taxon>
        <taxon>BOP clade</taxon>
        <taxon>Oryzoideae</taxon>
        <taxon>Oryzeae</taxon>
        <taxon>Oryzinae</taxon>
        <taxon>Leersia</taxon>
    </lineage>
</organism>
<reference evidence="2" key="2">
    <citation type="submission" date="2013-12" db="EMBL/GenBank/DDBJ databases">
        <authorList>
            <person name="Yu Y."/>
            <person name="Lee S."/>
            <person name="de Baynast K."/>
            <person name="Wissotski M."/>
            <person name="Liu L."/>
            <person name="Talag J."/>
            <person name="Goicoechea J."/>
            <person name="Angelova A."/>
            <person name="Jetty R."/>
            <person name="Kudrna D."/>
            <person name="Golser W."/>
            <person name="Rivera L."/>
            <person name="Zhang J."/>
            <person name="Wing R."/>
        </authorList>
    </citation>
    <scope>NUCLEOTIDE SEQUENCE</scope>
</reference>
<reference evidence="1" key="3">
    <citation type="submission" date="2015-04" db="UniProtKB">
        <authorList>
            <consortium name="EnsemblPlants"/>
        </authorList>
    </citation>
    <scope>IDENTIFICATION</scope>
</reference>
<dbReference type="AlphaFoldDB" id="A0A0D9WXP9"/>
<accession>A0A0D9WXP9</accession>
<evidence type="ECO:0000313" key="1">
    <source>
        <dbReference type="EnsemblPlants" id="LPERR07G08900.1"/>
    </source>
</evidence>
<name>A0A0D9WXP9_9ORYZ</name>
<protein>
    <submittedName>
        <fullName evidence="1">Uncharacterized protein</fullName>
    </submittedName>
</protein>
<evidence type="ECO:0000313" key="2">
    <source>
        <dbReference type="Proteomes" id="UP000032180"/>
    </source>
</evidence>
<dbReference type="Gramene" id="LPERR07G08900.1">
    <property type="protein sequence ID" value="LPERR07G08900.1"/>
    <property type="gene ID" value="LPERR07G08900"/>
</dbReference>